<evidence type="ECO:0000256" key="1">
    <source>
        <dbReference type="ARBA" id="ARBA00007692"/>
    </source>
</evidence>
<dbReference type="SMART" id="SM00733">
    <property type="entry name" value="Mterf"/>
    <property type="match status" value="6"/>
</dbReference>
<evidence type="ECO:0000313" key="5">
    <source>
        <dbReference type="Proteomes" id="UP001367508"/>
    </source>
</evidence>
<dbReference type="Proteomes" id="UP001367508">
    <property type="component" value="Unassembled WGS sequence"/>
</dbReference>
<organism evidence="4 5">
    <name type="scientific">Canavalia gladiata</name>
    <name type="common">Sword bean</name>
    <name type="synonym">Dolichos gladiatus</name>
    <dbReference type="NCBI Taxonomy" id="3824"/>
    <lineage>
        <taxon>Eukaryota</taxon>
        <taxon>Viridiplantae</taxon>
        <taxon>Streptophyta</taxon>
        <taxon>Embryophyta</taxon>
        <taxon>Tracheophyta</taxon>
        <taxon>Spermatophyta</taxon>
        <taxon>Magnoliopsida</taxon>
        <taxon>eudicotyledons</taxon>
        <taxon>Gunneridae</taxon>
        <taxon>Pentapetalae</taxon>
        <taxon>rosids</taxon>
        <taxon>fabids</taxon>
        <taxon>Fabales</taxon>
        <taxon>Fabaceae</taxon>
        <taxon>Papilionoideae</taxon>
        <taxon>50 kb inversion clade</taxon>
        <taxon>NPAAA clade</taxon>
        <taxon>indigoferoid/millettioid clade</taxon>
        <taxon>Phaseoleae</taxon>
        <taxon>Canavalia</taxon>
    </lineage>
</organism>
<evidence type="ECO:0000256" key="2">
    <source>
        <dbReference type="ARBA" id="ARBA00022472"/>
    </source>
</evidence>
<comment type="caution">
    <text evidence="4">The sequence shown here is derived from an EMBL/GenBank/DDBJ whole genome shotgun (WGS) entry which is preliminary data.</text>
</comment>
<dbReference type="FunFam" id="1.25.70.10:FF:000001">
    <property type="entry name" value="Mitochondrial transcription termination factor-like"/>
    <property type="match status" value="1"/>
</dbReference>
<evidence type="ECO:0000256" key="3">
    <source>
        <dbReference type="ARBA" id="ARBA00022946"/>
    </source>
</evidence>
<keyword evidence="2" id="KW-0805">Transcription regulation</keyword>
<proteinExistence type="inferred from homology"/>
<dbReference type="GO" id="GO:0006353">
    <property type="term" value="P:DNA-templated transcription termination"/>
    <property type="evidence" value="ECO:0007669"/>
    <property type="project" value="UniProtKB-KW"/>
</dbReference>
<dbReference type="Pfam" id="PF02536">
    <property type="entry name" value="mTERF"/>
    <property type="match status" value="2"/>
</dbReference>
<dbReference type="EMBL" id="JAYMYQ010000011">
    <property type="protein sequence ID" value="KAK7304973.1"/>
    <property type="molecule type" value="Genomic_DNA"/>
</dbReference>
<evidence type="ECO:0000313" key="4">
    <source>
        <dbReference type="EMBL" id="KAK7304973.1"/>
    </source>
</evidence>
<reference evidence="4 5" key="1">
    <citation type="submission" date="2024-01" db="EMBL/GenBank/DDBJ databases">
        <title>The genomes of 5 underutilized Papilionoideae crops provide insights into root nodulation and disease resistanc.</title>
        <authorList>
            <person name="Jiang F."/>
        </authorList>
    </citation>
    <scope>NUCLEOTIDE SEQUENCE [LARGE SCALE GENOMIC DNA]</scope>
    <source>
        <strain evidence="4">LVBAO_FW01</strain>
        <tissue evidence="4">Leaves</tissue>
    </source>
</reference>
<dbReference type="PANTHER" id="PTHR13068:SF133">
    <property type="entry name" value="MITOCHONDRIAL TRANSCRIPTION TERMINATION FACTOR FAMILY PROTEIN"/>
    <property type="match status" value="1"/>
</dbReference>
<dbReference type="GO" id="GO:0003676">
    <property type="term" value="F:nucleic acid binding"/>
    <property type="evidence" value="ECO:0007669"/>
    <property type="project" value="InterPro"/>
</dbReference>
<accession>A0AAN9JTS4</accession>
<keyword evidence="5" id="KW-1185">Reference proteome</keyword>
<sequence>MVPKFLIARLYATASLTHYNKGTLIQLGSLLQHKHNASLFPCKLFTSSIASDRNNHKGDTFTVSYLIDSCGVSPTLAKKLSTRVHLKNPKAPNEVLHLLKKYGLSKADVTKLVEKEPLVLTARPKTTLLPKLNFLRSIGVSNTDMPKIIVGNHLILLRSLEKCLIPRYEVLRSVVRDNREVVRALKTSARAFIFCDIMTHLVPNIEVLRQCGVPQSSISLLMVNFASVTYVKHPTFLEAVKMVEEFGFDPLKTTFVMAVQVLITTSKEMWEARFVFYEKWGWSYNMALQAFRSFPNFMKLSEESVAKKMSFLVKDMGFPSEEIAGNPHILAYNLEKRIIPRFSVIKILKSRGLLQKELSIGYLITLTDEKFLKKFVTNFQQDLPILPDVYKGLINHKNVI</sequence>
<dbReference type="InterPro" id="IPR038538">
    <property type="entry name" value="MTERF_sf"/>
</dbReference>
<keyword evidence="2" id="KW-0806">Transcription termination</keyword>
<name>A0AAN9JTS4_CANGL</name>
<dbReference type="AlphaFoldDB" id="A0AAN9JTS4"/>
<keyword evidence="3" id="KW-0809">Transit peptide</keyword>
<keyword evidence="2" id="KW-0804">Transcription</keyword>
<dbReference type="InterPro" id="IPR003690">
    <property type="entry name" value="MTERF"/>
</dbReference>
<dbReference type="Gene3D" id="1.25.70.10">
    <property type="entry name" value="Transcription termination factor 3, mitochondrial"/>
    <property type="match status" value="1"/>
</dbReference>
<gene>
    <name evidence="4" type="ORF">VNO77_42870</name>
</gene>
<comment type="similarity">
    <text evidence="1">Belongs to the mTERF family.</text>
</comment>
<protein>
    <submittedName>
        <fullName evidence="4">Uncharacterized protein</fullName>
    </submittedName>
</protein>
<dbReference type="PANTHER" id="PTHR13068">
    <property type="entry name" value="CGI-12 PROTEIN-RELATED"/>
    <property type="match status" value="1"/>
</dbReference>